<dbReference type="GO" id="GO:0015031">
    <property type="term" value="P:protein transport"/>
    <property type="evidence" value="ECO:0007669"/>
    <property type="project" value="UniProtKB-KW"/>
</dbReference>
<keyword evidence="7" id="KW-0653">Protein transport</keyword>
<proteinExistence type="predicted"/>
<feature type="transmembrane region" description="Helical" evidence="11">
    <location>
        <begin position="200"/>
        <end position="218"/>
    </location>
</feature>
<dbReference type="PROSITE" id="PS50928">
    <property type="entry name" value="ABC_TM1"/>
    <property type="match status" value="1"/>
</dbReference>
<dbReference type="InterPro" id="IPR025966">
    <property type="entry name" value="OppC_N"/>
</dbReference>
<evidence type="ECO:0000256" key="2">
    <source>
        <dbReference type="ARBA" id="ARBA00022448"/>
    </source>
</evidence>
<keyword evidence="2" id="KW-0813">Transport</keyword>
<evidence type="ECO:0000256" key="1">
    <source>
        <dbReference type="ARBA" id="ARBA00004429"/>
    </source>
</evidence>
<dbReference type="Gene3D" id="1.10.3720.10">
    <property type="entry name" value="MetI-like"/>
    <property type="match status" value="1"/>
</dbReference>
<reference evidence="13" key="1">
    <citation type="submission" date="2014-06" db="EMBL/GenBank/DDBJ databases">
        <title>Key roles for freshwater Actinobacteria revealed by deep metagenomic sequencing.</title>
        <authorList>
            <person name="Ghai R."/>
            <person name="Mizuno C.M."/>
            <person name="Picazo A."/>
            <person name="Camacho A."/>
            <person name="Rodriguez-Valera F."/>
        </authorList>
    </citation>
    <scope>NUCLEOTIDE SEQUENCE</scope>
</reference>
<evidence type="ECO:0000256" key="9">
    <source>
        <dbReference type="ARBA" id="ARBA00023136"/>
    </source>
</evidence>
<evidence type="ECO:0000256" key="11">
    <source>
        <dbReference type="SAM" id="Phobius"/>
    </source>
</evidence>
<organism evidence="13">
    <name type="scientific">freshwater metagenome</name>
    <dbReference type="NCBI Taxonomy" id="449393"/>
    <lineage>
        <taxon>unclassified sequences</taxon>
        <taxon>metagenomes</taxon>
        <taxon>ecological metagenomes</taxon>
    </lineage>
</organism>
<dbReference type="GO" id="GO:0015833">
    <property type="term" value="P:peptide transport"/>
    <property type="evidence" value="ECO:0007669"/>
    <property type="project" value="UniProtKB-KW"/>
</dbReference>
<keyword evidence="4" id="KW-0997">Cell inner membrane</keyword>
<evidence type="ECO:0000259" key="12">
    <source>
        <dbReference type="PROSITE" id="PS50928"/>
    </source>
</evidence>
<comment type="subcellular location">
    <subcellularLocation>
        <location evidence="1">Cell inner membrane</location>
        <topology evidence="1">Multi-pass membrane protein</topology>
    </subcellularLocation>
</comment>
<keyword evidence="5 11" id="KW-0812">Transmembrane</keyword>
<keyword evidence="8 11" id="KW-1133">Transmembrane helix</keyword>
<gene>
    <name evidence="13" type="ORF">GM51_2080</name>
</gene>
<dbReference type="EMBL" id="JNSL01000006">
    <property type="protein sequence ID" value="KGA21482.1"/>
    <property type="molecule type" value="Genomic_DNA"/>
</dbReference>
<evidence type="ECO:0000256" key="4">
    <source>
        <dbReference type="ARBA" id="ARBA00022519"/>
    </source>
</evidence>
<evidence type="ECO:0000313" key="13">
    <source>
        <dbReference type="EMBL" id="KGA21482.1"/>
    </source>
</evidence>
<evidence type="ECO:0000256" key="10">
    <source>
        <dbReference type="ARBA" id="ARBA00072251"/>
    </source>
</evidence>
<dbReference type="InterPro" id="IPR050366">
    <property type="entry name" value="BP-dependent_transpt_permease"/>
</dbReference>
<dbReference type="SUPFAM" id="SSF161098">
    <property type="entry name" value="MetI-like"/>
    <property type="match status" value="1"/>
</dbReference>
<comment type="caution">
    <text evidence="13">The sequence shown here is derived from an EMBL/GenBank/DDBJ whole genome shotgun (WGS) entry which is preliminary data.</text>
</comment>
<evidence type="ECO:0000256" key="6">
    <source>
        <dbReference type="ARBA" id="ARBA00022856"/>
    </source>
</evidence>
<sequence>MLKRKKNQEVLATSGEQAIMNKETEGLSQSQIVLRRFLRHKAAMTSVFVIFFLVVFVFTALDNKIGPIKIPGWWKYGYEDIQELRLEGCPEGIVGCPTLDLVPPFIDGTGVGLGPHPFGQDSIGKDYFSMVMRGAQRSLYVMTVIGFLAGLIGITIGAISGYFRGWIDAVLMRLTDFIITIPTIIIGSVVGYHFGNLGVGFLALYLGLFAWTGLSRLVRGEFLKLRELEFVDAARVAGASDLRIIFKHILPNAVGVIIVSITLLMSGAILLETALSFLGFGVVAPDVSLGSLISEYQDSFTTRPWLFWWPGILIITIALSINFIGDGLRDAFDPRQRRRLTKKDKENAKSQARIAAANE</sequence>
<dbReference type="PANTHER" id="PTHR43386:SF2">
    <property type="entry name" value="OLIGOPEPTIDE TRANSPORT SYSTEM PERMEASE PROTEIN OPPC"/>
    <property type="match status" value="1"/>
</dbReference>
<keyword evidence="3" id="KW-1003">Cell membrane</keyword>
<dbReference type="Pfam" id="PF12911">
    <property type="entry name" value="OppC_N"/>
    <property type="match status" value="1"/>
</dbReference>
<protein>
    <recommendedName>
        <fullName evidence="10">Oligopeptide transport system permease protein OppC</fullName>
    </recommendedName>
</protein>
<evidence type="ECO:0000256" key="3">
    <source>
        <dbReference type="ARBA" id="ARBA00022475"/>
    </source>
</evidence>
<keyword evidence="6" id="KW-0571">Peptide transport</keyword>
<dbReference type="InterPro" id="IPR000515">
    <property type="entry name" value="MetI-like"/>
</dbReference>
<keyword evidence="9 11" id="KW-0472">Membrane</keyword>
<feature type="transmembrane region" description="Helical" evidence="11">
    <location>
        <begin position="139"/>
        <end position="162"/>
    </location>
</feature>
<feature type="transmembrane region" description="Helical" evidence="11">
    <location>
        <begin position="306"/>
        <end position="328"/>
    </location>
</feature>
<feature type="transmembrane region" description="Helical" evidence="11">
    <location>
        <begin position="42"/>
        <end position="61"/>
    </location>
</feature>
<feature type="domain" description="ABC transmembrane type-1" evidence="12">
    <location>
        <begin position="135"/>
        <end position="325"/>
    </location>
</feature>
<dbReference type="AlphaFoldDB" id="A0A094QDM3"/>
<evidence type="ECO:0000256" key="5">
    <source>
        <dbReference type="ARBA" id="ARBA00022692"/>
    </source>
</evidence>
<name>A0A094QDM3_9ZZZZ</name>
<evidence type="ECO:0000256" key="8">
    <source>
        <dbReference type="ARBA" id="ARBA00022989"/>
    </source>
</evidence>
<dbReference type="GO" id="GO:0055085">
    <property type="term" value="P:transmembrane transport"/>
    <property type="evidence" value="ECO:0007669"/>
    <property type="project" value="InterPro"/>
</dbReference>
<dbReference type="PANTHER" id="PTHR43386">
    <property type="entry name" value="OLIGOPEPTIDE TRANSPORT SYSTEM PERMEASE PROTEIN APPC"/>
    <property type="match status" value="1"/>
</dbReference>
<dbReference type="Pfam" id="PF00528">
    <property type="entry name" value="BPD_transp_1"/>
    <property type="match status" value="1"/>
</dbReference>
<dbReference type="CDD" id="cd06261">
    <property type="entry name" value="TM_PBP2"/>
    <property type="match status" value="1"/>
</dbReference>
<dbReference type="InterPro" id="IPR035906">
    <property type="entry name" value="MetI-like_sf"/>
</dbReference>
<dbReference type="GO" id="GO:0005886">
    <property type="term" value="C:plasma membrane"/>
    <property type="evidence" value="ECO:0007669"/>
    <property type="project" value="UniProtKB-SubCell"/>
</dbReference>
<feature type="transmembrane region" description="Helical" evidence="11">
    <location>
        <begin position="174"/>
        <end position="194"/>
    </location>
</feature>
<feature type="transmembrane region" description="Helical" evidence="11">
    <location>
        <begin position="249"/>
        <end position="271"/>
    </location>
</feature>
<evidence type="ECO:0000256" key="7">
    <source>
        <dbReference type="ARBA" id="ARBA00022927"/>
    </source>
</evidence>
<accession>A0A094QDM3</accession>